<dbReference type="NCBIfam" id="NF041285">
    <property type="entry name" value="ABC_SBP_TrpX"/>
    <property type="match status" value="1"/>
</dbReference>
<gene>
    <name evidence="1" type="ORF">G7058_00855</name>
</gene>
<evidence type="ECO:0000313" key="1">
    <source>
        <dbReference type="EMBL" id="QIK50738.1"/>
    </source>
</evidence>
<dbReference type="InterPro" id="IPR047776">
    <property type="entry name" value="ABC_SBP_TrpX-like"/>
</dbReference>
<dbReference type="Pfam" id="PF04392">
    <property type="entry name" value="ABC_sub_bind"/>
    <property type="match status" value="1"/>
</dbReference>
<dbReference type="InterPro" id="IPR028082">
    <property type="entry name" value="Peripla_BP_I"/>
</dbReference>
<dbReference type="PANTHER" id="PTHR35271">
    <property type="entry name" value="ABC TRANSPORTER, SUBSTRATE-BINDING LIPOPROTEIN-RELATED"/>
    <property type="match status" value="1"/>
</dbReference>
<reference evidence="1 2" key="1">
    <citation type="journal article" date="2017" name="Int. J. Syst. Evol. Microbiol.">
        <title>Jeotgalibaca porci sp. nov. and Jeotgalibaca arthritidis sp. nov., isolated from pigs, and emended description of the genus Jeotgalibaca.</title>
        <authorList>
            <person name="Zamora L."/>
            <person name="Perez-Sancho M."/>
            <person name="Dominguez L."/>
            <person name="Fernandez-Garayzabal J.F."/>
            <person name="Vela A.I."/>
        </authorList>
    </citation>
    <scope>NUCLEOTIDE SEQUENCE [LARGE SCALE GENOMIC DNA]</scope>
    <source>
        <strain evidence="1 2">CCUG 69148</strain>
    </source>
</reference>
<dbReference type="AlphaFoldDB" id="A0A6G7WEZ2"/>
<dbReference type="PANTHER" id="PTHR35271:SF1">
    <property type="entry name" value="ABC TRANSPORTER, SUBSTRATE-BINDING LIPOPROTEIN"/>
    <property type="match status" value="1"/>
</dbReference>
<organism evidence="1 2">
    <name type="scientific">Jeotgalibaca porci</name>
    <dbReference type="NCBI Taxonomy" id="1868793"/>
    <lineage>
        <taxon>Bacteria</taxon>
        <taxon>Bacillati</taxon>
        <taxon>Bacillota</taxon>
        <taxon>Bacilli</taxon>
        <taxon>Lactobacillales</taxon>
        <taxon>Carnobacteriaceae</taxon>
        <taxon>Jeotgalibaca</taxon>
    </lineage>
</organism>
<dbReference type="Gene3D" id="3.40.50.2300">
    <property type="match status" value="2"/>
</dbReference>
<protein>
    <submittedName>
        <fullName evidence="1">ABC transporter substrate-binding protein</fullName>
    </submittedName>
</protein>
<dbReference type="EMBL" id="CP049889">
    <property type="protein sequence ID" value="QIK50738.1"/>
    <property type="molecule type" value="Genomic_DNA"/>
</dbReference>
<name>A0A6G7WEZ2_9LACT</name>
<dbReference type="GeneID" id="94551804"/>
<dbReference type="CDD" id="cd06325">
    <property type="entry name" value="PBP1_ABC_unchar_transporter"/>
    <property type="match status" value="1"/>
</dbReference>
<proteinExistence type="predicted"/>
<dbReference type="Proteomes" id="UP000501830">
    <property type="component" value="Chromosome"/>
</dbReference>
<dbReference type="RefSeq" id="WP_166061774.1">
    <property type="nucleotide sequence ID" value="NZ_CP049889.1"/>
</dbReference>
<dbReference type="SUPFAM" id="SSF53822">
    <property type="entry name" value="Periplasmic binding protein-like I"/>
    <property type="match status" value="1"/>
</dbReference>
<dbReference type="InterPro" id="IPR007487">
    <property type="entry name" value="ABC_transpt-TYRBP-like"/>
</dbReference>
<accession>A0A6G7WEZ2</accession>
<keyword evidence="2" id="KW-1185">Reference proteome</keyword>
<evidence type="ECO:0000313" key="2">
    <source>
        <dbReference type="Proteomes" id="UP000501830"/>
    </source>
</evidence>
<sequence length="335" mass="35230">MSFIHSNIKFTFLTAAALLLGACGTNEQEASSHVTSNDSDLPYIGIMQLASHPALDAITEGIIDQLAEEGYVDGKTATIDLQNAQGDQSNMQQIAERFISNDADITVGIATPAAQALANATKDIPIILGAITDPLAANLVASLDAPGGNVTGVSDKIPVAEQFDLIMELVPELKTIGFLYSSSEDNSLSSAKEAEAIAASLGLKVVTKTVNSANDIPQVAESLAQEVDAIWVPTDNIIATSTLSLIEATDAYQIPVFPSVDTMVEEGGLATVGLNQYTIGVQTGSVTADILEGADPSTYAIQYPEKTELIINKNKAEKLNIIIPENVLESARIIE</sequence>
<dbReference type="KEGG" id="jpo:G7058_00855"/>